<accession>A0AAD7D3N5</accession>
<protein>
    <recommendedName>
        <fullName evidence="4">WW domain-containing protein</fullName>
    </recommendedName>
</protein>
<keyword evidence="1" id="KW-0812">Transmembrane</keyword>
<comment type="caution">
    <text evidence="2">The sequence shown here is derived from an EMBL/GenBank/DDBJ whole genome shotgun (WGS) entry which is preliminary data.</text>
</comment>
<dbReference type="Proteomes" id="UP001221757">
    <property type="component" value="Unassembled WGS sequence"/>
</dbReference>
<keyword evidence="3" id="KW-1185">Reference proteome</keyword>
<organism evidence="2 3">
    <name type="scientific">Mycena rosella</name>
    <name type="common">Pink bonnet</name>
    <name type="synonym">Agaricus rosellus</name>
    <dbReference type="NCBI Taxonomy" id="1033263"/>
    <lineage>
        <taxon>Eukaryota</taxon>
        <taxon>Fungi</taxon>
        <taxon>Dikarya</taxon>
        <taxon>Basidiomycota</taxon>
        <taxon>Agaricomycotina</taxon>
        <taxon>Agaricomycetes</taxon>
        <taxon>Agaricomycetidae</taxon>
        <taxon>Agaricales</taxon>
        <taxon>Marasmiineae</taxon>
        <taxon>Mycenaceae</taxon>
        <taxon>Mycena</taxon>
    </lineage>
</organism>
<evidence type="ECO:0000256" key="1">
    <source>
        <dbReference type="SAM" id="Phobius"/>
    </source>
</evidence>
<feature type="transmembrane region" description="Helical" evidence="1">
    <location>
        <begin position="488"/>
        <end position="506"/>
    </location>
</feature>
<evidence type="ECO:0000313" key="2">
    <source>
        <dbReference type="EMBL" id="KAJ7677422.1"/>
    </source>
</evidence>
<proteinExistence type="predicted"/>
<sequence length="563" mass="64162">MGRTLAVPKVYRIYAPSSQKNSEGMTAGRLCQSYCFYKIGAYINFYRPRESVQHLVSAQTWSFASTDKLPNGWVTLLHPEGARYFSHPDRRIFTDVNVCEPQNLANVNQVVQRVLDNICVAGNEIPSCYAALSTGAPNPHFLVDLVIDLAPWDSHPTTGDYYFVNHAERCPFWLEDLPADDLDLWYSIEGPIQGEQLRHLMEYQYWQHCNMFPNALPLTQRLINELQDSIVYAIADVSTSLTSTVSRPVEDLKTWLSLVKHLECTHDSDEGLGYGFTFARLMDQFAKDRFDNFHGLPHARLNQDQSVYDPPGVTPRRSYWIICFSPILFFAPEVYLQSLEKSYVDRTVLLRLWKPLIHKLNTEWMDFILFTTVILNANVAFLSITSVDTLTDNGRHPLVQIASYLSIVTSIGSFSLGQLLVRQNRTKFHESASDISASVSRRSSKKYGLELLALIWALPYSLLMWSMIFFFVAFATECLRVPDPVTRSIIGVATAVLAVLVLWCIWDAWDMQDAHRPPTLFKWSRAIRDALHPIFSSPVSTKKKSRLSKLFSIRVAEKDIPAA</sequence>
<keyword evidence="1" id="KW-1133">Transmembrane helix</keyword>
<name>A0AAD7D3N5_MYCRO</name>
<reference evidence="2" key="1">
    <citation type="submission" date="2023-03" db="EMBL/GenBank/DDBJ databases">
        <title>Massive genome expansion in bonnet fungi (Mycena s.s.) driven by repeated elements and novel gene families across ecological guilds.</title>
        <authorList>
            <consortium name="Lawrence Berkeley National Laboratory"/>
            <person name="Harder C.B."/>
            <person name="Miyauchi S."/>
            <person name="Viragh M."/>
            <person name="Kuo A."/>
            <person name="Thoen E."/>
            <person name="Andreopoulos B."/>
            <person name="Lu D."/>
            <person name="Skrede I."/>
            <person name="Drula E."/>
            <person name="Henrissat B."/>
            <person name="Morin E."/>
            <person name="Kohler A."/>
            <person name="Barry K."/>
            <person name="LaButti K."/>
            <person name="Morin E."/>
            <person name="Salamov A."/>
            <person name="Lipzen A."/>
            <person name="Mereny Z."/>
            <person name="Hegedus B."/>
            <person name="Baldrian P."/>
            <person name="Stursova M."/>
            <person name="Weitz H."/>
            <person name="Taylor A."/>
            <person name="Grigoriev I.V."/>
            <person name="Nagy L.G."/>
            <person name="Martin F."/>
            <person name="Kauserud H."/>
        </authorList>
    </citation>
    <scope>NUCLEOTIDE SEQUENCE</scope>
    <source>
        <strain evidence="2">CBHHK067</strain>
    </source>
</reference>
<feature type="transmembrane region" description="Helical" evidence="1">
    <location>
        <begin position="364"/>
        <end position="381"/>
    </location>
</feature>
<evidence type="ECO:0000313" key="3">
    <source>
        <dbReference type="Proteomes" id="UP001221757"/>
    </source>
</evidence>
<feature type="transmembrane region" description="Helical" evidence="1">
    <location>
        <begin position="401"/>
        <end position="421"/>
    </location>
</feature>
<dbReference type="EMBL" id="JARKIE010000138">
    <property type="protein sequence ID" value="KAJ7677422.1"/>
    <property type="molecule type" value="Genomic_DNA"/>
</dbReference>
<keyword evidence="1" id="KW-0472">Membrane</keyword>
<evidence type="ECO:0008006" key="4">
    <source>
        <dbReference type="Google" id="ProtNLM"/>
    </source>
</evidence>
<feature type="transmembrane region" description="Helical" evidence="1">
    <location>
        <begin position="451"/>
        <end position="476"/>
    </location>
</feature>
<gene>
    <name evidence="2" type="ORF">B0H17DRAFT_112464</name>
</gene>
<dbReference type="AlphaFoldDB" id="A0AAD7D3N5"/>